<evidence type="ECO:0000313" key="3">
    <source>
        <dbReference type="Proteomes" id="UP000324897"/>
    </source>
</evidence>
<dbReference type="Pfam" id="PF01634">
    <property type="entry name" value="HisG"/>
    <property type="match status" value="1"/>
</dbReference>
<dbReference type="CDD" id="cd06257">
    <property type="entry name" value="DnaJ"/>
    <property type="match status" value="1"/>
</dbReference>
<dbReference type="SMART" id="SM00271">
    <property type="entry name" value="DnaJ"/>
    <property type="match status" value="1"/>
</dbReference>
<keyword evidence="3" id="KW-1185">Reference proteome</keyword>
<dbReference type="Pfam" id="PF00226">
    <property type="entry name" value="DnaJ"/>
    <property type="match status" value="1"/>
</dbReference>
<dbReference type="Gramene" id="TVU16757">
    <property type="protein sequence ID" value="TVU16757"/>
    <property type="gene ID" value="EJB05_36910"/>
</dbReference>
<reference evidence="2 3" key="1">
    <citation type="journal article" date="2019" name="Sci. Rep.">
        <title>A high-quality genome of Eragrostis curvula grass provides insights into Poaceae evolution and supports new strategies to enhance forage quality.</title>
        <authorList>
            <person name="Carballo J."/>
            <person name="Santos B.A.C.M."/>
            <person name="Zappacosta D."/>
            <person name="Garbus I."/>
            <person name="Selva J.P."/>
            <person name="Gallo C.A."/>
            <person name="Diaz A."/>
            <person name="Albertini E."/>
            <person name="Caccamo M."/>
            <person name="Echenique V."/>
        </authorList>
    </citation>
    <scope>NUCLEOTIDE SEQUENCE [LARGE SCALE GENOMIC DNA]</scope>
    <source>
        <strain evidence="3">cv. Victoria</strain>
        <tissue evidence="2">Leaf</tissue>
    </source>
</reference>
<dbReference type="SUPFAM" id="SSF53850">
    <property type="entry name" value="Periplasmic binding protein-like II"/>
    <property type="match status" value="1"/>
</dbReference>
<dbReference type="GO" id="GO:0005783">
    <property type="term" value="C:endoplasmic reticulum"/>
    <property type="evidence" value="ECO:0007669"/>
    <property type="project" value="UniProtKB-ARBA"/>
</dbReference>
<comment type="caution">
    <text evidence="2">The sequence shown here is derived from an EMBL/GenBank/DDBJ whole genome shotgun (WGS) entry which is preliminary data.</text>
</comment>
<proteinExistence type="predicted"/>
<accession>A0A5J9U007</accession>
<dbReference type="PRINTS" id="PR00625">
    <property type="entry name" value="JDOMAIN"/>
</dbReference>
<sequence>MSTILVSPRSPAPVSLSPIPKNVDDVGSAACSCSRIPFAFAQVWLPPPSAPPLAGGERPLSFRGRASSSSVKPAAAVPERSAVRIDSCLYDLVIDFPVCVDGAELPVVGEAGQPEAVHCRDTDGEIPNLHVWFQRPKDIIRKLQSGDLDLGIGNDDLVVVHDALEFGHCRLSLAVPMEGIFKNVNSLEELRNMSEWTAERPLRDKFLKQNDFKHVKLLSADGALESYPPMGMADAIVDLVSSGATLRENNLKEIEGGEVLESQGSEAHPLLVLAAVPPGIKILWNSCEGWKLLPLYRDLVFSFTKMEYNKDEAAKEKEIAEKKFAAGDLQGAKRFALKAQKLFSGLEGVAQMLTTIDIYLASEVNYHGEEDWYAILSVEPTADHKVLKKEYRKLIIQLRPDKNKSLGAQGAFQMVSDAYEVLSDKTKRAVYDLKRNTIRAPRRGHLNQCTIAHLNPHQFPLRIPHKLPPLLPHAVLIHLQSVLLHLGSSAINARRVMSTSGFI</sequence>
<dbReference type="GO" id="GO:0000105">
    <property type="term" value="P:L-histidine biosynthetic process"/>
    <property type="evidence" value="ECO:0007669"/>
    <property type="project" value="InterPro"/>
</dbReference>
<dbReference type="InterPro" id="IPR036869">
    <property type="entry name" value="J_dom_sf"/>
</dbReference>
<dbReference type="OrthoDB" id="10250354at2759"/>
<dbReference type="PROSITE" id="PS50076">
    <property type="entry name" value="DNAJ_2"/>
    <property type="match status" value="1"/>
</dbReference>
<dbReference type="Gene3D" id="3.40.190.10">
    <property type="entry name" value="Periplasmic binding protein-like II"/>
    <property type="match status" value="1"/>
</dbReference>
<evidence type="ECO:0000259" key="1">
    <source>
        <dbReference type="PROSITE" id="PS50076"/>
    </source>
</evidence>
<feature type="non-terminal residue" evidence="2">
    <location>
        <position position="1"/>
    </location>
</feature>
<dbReference type="FunFam" id="3.40.190.10:FF:000118">
    <property type="entry name" value="ATP phosphoribosyltransferase 2, chloroplastic"/>
    <property type="match status" value="1"/>
</dbReference>
<feature type="domain" description="J" evidence="1">
    <location>
        <begin position="371"/>
        <end position="435"/>
    </location>
</feature>
<dbReference type="PROSITE" id="PS00636">
    <property type="entry name" value="DNAJ_1"/>
    <property type="match status" value="1"/>
</dbReference>
<dbReference type="SUPFAM" id="SSF46565">
    <property type="entry name" value="Chaperone J-domain"/>
    <property type="match status" value="1"/>
</dbReference>
<dbReference type="AlphaFoldDB" id="A0A5J9U007"/>
<dbReference type="GO" id="GO:0003879">
    <property type="term" value="F:ATP phosphoribosyltransferase activity"/>
    <property type="evidence" value="ECO:0007669"/>
    <property type="project" value="InterPro"/>
</dbReference>
<organism evidence="2 3">
    <name type="scientific">Eragrostis curvula</name>
    <name type="common">weeping love grass</name>
    <dbReference type="NCBI Taxonomy" id="38414"/>
    <lineage>
        <taxon>Eukaryota</taxon>
        <taxon>Viridiplantae</taxon>
        <taxon>Streptophyta</taxon>
        <taxon>Embryophyta</taxon>
        <taxon>Tracheophyta</taxon>
        <taxon>Spermatophyta</taxon>
        <taxon>Magnoliopsida</taxon>
        <taxon>Liliopsida</taxon>
        <taxon>Poales</taxon>
        <taxon>Poaceae</taxon>
        <taxon>PACMAD clade</taxon>
        <taxon>Chloridoideae</taxon>
        <taxon>Eragrostideae</taxon>
        <taxon>Eragrostidinae</taxon>
        <taxon>Eragrostis</taxon>
    </lineage>
</organism>
<dbReference type="Gene3D" id="1.10.287.110">
    <property type="entry name" value="DnaJ domain"/>
    <property type="match status" value="1"/>
</dbReference>
<dbReference type="InterPro" id="IPR018253">
    <property type="entry name" value="DnaJ_domain_CS"/>
</dbReference>
<dbReference type="EMBL" id="RWGY01000030">
    <property type="protein sequence ID" value="TVU16757.1"/>
    <property type="molecule type" value="Genomic_DNA"/>
</dbReference>
<dbReference type="InterPro" id="IPR001623">
    <property type="entry name" value="DnaJ_domain"/>
</dbReference>
<dbReference type="InterPro" id="IPR018198">
    <property type="entry name" value="ATP_PRibTrfase_CS"/>
</dbReference>
<evidence type="ECO:0000313" key="2">
    <source>
        <dbReference type="EMBL" id="TVU16757.1"/>
    </source>
</evidence>
<name>A0A5J9U007_9POAL</name>
<dbReference type="PANTHER" id="PTHR44137:SF32">
    <property type="entry name" value="DNAJ HEAT SHOCK AMINO-TERMINAL DOMAIN PROTEIN"/>
    <property type="match status" value="1"/>
</dbReference>
<dbReference type="InterPro" id="IPR013820">
    <property type="entry name" value="ATP_PRibTrfase_cat"/>
</dbReference>
<protein>
    <recommendedName>
        <fullName evidence="1">J domain-containing protein</fullName>
    </recommendedName>
</protein>
<dbReference type="PANTHER" id="PTHR44137">
    <property type="entry name" value="BNAC03G44070D PROTEIN"/>
    <property type="match status" value="1"/>
</dbReference>
<dbReference type="PROSITE" id="PS01316">
    <property type="entry name" value="ATP_P_PHORIBOSYLTR"/>
    <property type="match status" value="1"/>
</dbReference>
<dbReference type="NCBIfam" id="TIGR00070">
    <property type="entry name" value="hisG"/>
    <property type="match status" value="1"/>
</dbReference>
<gene>
    <name evidence="2" type="ORF">EJB05_36910</name>
</gene>
<dbReference type="Proteomes" id="UP000324897">
    <property type="component" value="Unassembled WGS sequence"/>
</dbReference>